<name>A0ABW6X9Q2_9ACTN</name>
<evidence type="ECO:0000313" key="3">
    <source>
        <dbReference type="EMBL" id="MFF5898372.1"/>
    </source>
</evidence>
<feature type="non-terminal residue" evidence="3">
    <location>
        <position position="1"/>
    </location>
</feature>
<evidence type="ECO:0000313" key="4">
    <source>
        <dbReference type="Proteomes" id="UP001602322"/>
    </source>
</evidence>
<comment type="caution">
    <text evidence="3">The sequence shown here is derived from an EMBL/GenBank/DDBJ whole genome shotgun (WGS) entry which is preliminary data.</text>
</comment>
<gene>
    <name evidence="3" type="ORF">ACFY8O_20920</name>
</gene>
<feature type="region of interest" description="Disordered" evidence="1">
    <location>
        <begin position="378"/>
        <end position="410"/>
    </location>
</feature>
<accession>A0ABW6X9Q2</accession>
<organism evidence="3 4">
    <name type="scientific">Streptomyces argenteolus</name>
    <dbReference type="NCBI Taxonomy" id="67274"/>
    <lineage>
        <taxon>Bacteria</taxon>
        <taxon>Bacillati</taxon>
        <taxon>Actinomycetota</taxon>
        <taxon>Actinomycetes</taxon>
        <taxon>Kitasatosporales</taxon>
        <taxon>Streptomycetaceae</taxon>
        <taxon>Streptomyces</taxon>
    </lineage>
</organism>
<dbReference type="EMBL" id="JBIBEG010000005">
    <property type="protein sequence ID" value="MFF5898372.1"/>
    <property type="molecule type" value="Genomic_DNA"/>
</dbReference>
<evidence type="ECO:0000259" key="2">
    <source>
        <dbReference type="Pfam" id="PF14517"/>
    </source>
</evidence>
<feature type="compositionally biased region" description="Basic and acidic residues" evidence="1">
    <location>
        <begin position="385"/>
        <end position="399"/>
    </location>
</feature>
<dbReference type="RefSeq" id="WP_387904425.1">
    <property type="nucleotide sequence ID" value="NZ_JBIBEG010000005.1"/>
</dbReference>
<dbReference type="InterPro" id="IPR023294">
    <property type="entry name" value="Tachylectin2"/>
</dbReference>
<evidence type="ECO:0000256" key="1">
    <source>
        <dbReference type="SAM" id="MobiDB-lite"/>
    </source>
</evidence>
<dbReference type="Pfam" id="PF14517">
    <property type="entry name" value="Tachylectin"/>
    <property type="match status" value="1"/>
</dbReference>
<proteinExistence type="predicted"/>
<reference evidence="3 4" key="1">
    <citation type="submission" date="2024-10" db="EMBL/GenBank/DDBJ databases">
        <title>The Natural Products Discovery Center: Release of the First 8490 Sequenced Strains for Exploring Actinobacteria Biosynthetic Diversity.</title>
        <authorList>
            <person name="Kalkreuter E."/>
            <person name="Kautsar S.A."/>
            <person name="Yang D."/>
            <person name="Bader C.D."/>
            <person name="Teijaro C.N."/>
            <person name="Fluegel L."/>
            <person name="Davis C.M."/>
            <person name="Simpson J.R."/>
            <person name="Lauterbach L."/>
            <person name="Steele A.D."/>
            <person name="Gui C."/>
            <person name="Meng S."/>
            <person name="Li G."/>
            <person name="Viehrig K."/>
            <person name="Ye F."/>
            <person name="Su P."/>
            <person name="Kiefer A.F."/>
            <person name="Nichols A."/>
            <person name="Cepeda A.J."/>
            <person name="Yan W."/>
            <person name="Fan B."/>
            <person name="Jiang Y."/>
            <person name="Adhikari A."/>
            <person name="Zheng C.-J."/>
            <person name="Schuster L."/>
            <person name="Cowan T.M."/>
            <person name="Smanski M.J."/>
            <person name="Chevrette M.G."/>
            <person name="De Carvalho L.P.S."/>
            <person name="Shen B."/>
        </authorList>
    </citation>
    <scope>NUCLEOTIDE SEQUENCE [LARGE SCALE GENOMIC DNA]</scope>
    <source>
        <strain evidence="3 4">NPDC012540</strain>
    </source>
</reference>
<protein>
    <submittedName>
        <fullName evidence="3">Tachylectin-related carbohydrate-binding protein</fullName>
    </submittedName>
</protein>
<feature type="compositionally biased region" description="Pro residues" evidence="1">
    <location>
        <begin position="86"/>
        <end position="100"/>
    </location>
</feature>
<dbReference type="Gene3D" id="2.115.10.10">
    <property type="entry name" value="Tachylectin 2"/>
    <property type="match status" value="1"/>
</dbReference>
<keyword evidence="4" id="KW-1185">Reference proteome</keyword>
<dbReference type="Proteomes" id="UP001602322">
    <property type="component" value="Unassembled WGS sequence"/>
</dbReference>
<feature type="region of interest" description="Disordered" evidence="1">
    <location>
        <begin position="243"/>
        <end position="263"/>
    </location>
</feature>
<sequence>GTNRWIAGGGGNNVSAGWNIYSTVFSGGNGVIYGITPEGALQWYRHDGYTDGTNRWTAGGGGNNVSAGWNIYSTVFSDTAQSASEPPAPPPVAAPAPSPPHAASGGLLGAFVRSGGAKRLGKIRLPAAAVPTGEIIYRRSVFDAAGVLVVEEGKIAAGPDTPVPIGPLHIPRESFSYRHTFVDESGALRARAGDITVTADSRLQIGIVKLEGSVDGENLTAKGYAEVVTVRVDGSASFGAPGAGGSATGHAVGPNAHMSGEAGPDGVGGEIGLSAGEVGGQLGITIGGQPFGVGGEIGLKAELGLHWAATSTIKLPLITISGPNPLAGVTSFAVGAINDLARDPVRTAEQAISDIAGVGTDAVRAVGQVVESIAGIFGDDEDEDDKHTVTRDEWGDPKKHAPPGQVLFDR</sequence>
<feature type="region of interest" description="Disordered" evidence="1">
    <location>
        <begin position="80"/>
        <end position="100"/>
    </location>
</feature>
<feature type="domain" description="Tachylectin 2" evidence="2">
    <location>
        <begin position="4"/>
        <end position="80"/>
    </location>
</feature>